<reference evidence="6 7" key="1">
    <citation type="submission" date="2014-09" db="EMBL/GenBank/DDBJ databases">
        <authorList>
            <person name="Martin A.A."/>
        </authorList>
    </citation>
    <scope>NUCLEOTIDE SEQUENCE</scope>
    <source>
        <strain evidence="7">ED321</strain>
        <strain evidence="6">ED321 Heterogonic</strain>
    </source>
</reference>
<evidence type="ECO:0000256" key="1">
    <source>
        <dbReference type="ARBA" id="ARBA00010148"/>
    </source>
</evidence>
<dbReference type="WormBase" id="SRAE_1000318200">
    <property type="protein sequence ID" value="SRP09676"/>
    <property type="gene ID" value="WBGene00259799"/>
</dbReference>
<keyword evidence="7" id="KW-1185">Reference proteome</keyword>
<dbReference type="GO" id="GO:0046961">
    <property type="term" value="F:proton-transporting ATPase activity, rotational mechanism"/>
    <property type="evidence" value="ECO:0007669"/>
    <property type="project" value="InterPro"/>
</dbReference>
<dbReference type="OMA" id="ELNKNCH"/>
<dbReference type="Pfam" id="PF01990">
    <property type="entry name" value="ATP-synt_F"/>
    <property type="match status" value="1"/>
</dbReference>
<dbReference type="PANTHER" id="PTHR13861">
    <property type="entry name" value="VACUOLAR ATP SYNTHASE SUBUNIT F"/>
    <property type="match status" value="1"/>
</dbReference>
<dbReference type="STRING" id="34506.A0A090MX72"/>
<dbReference type="AlphaFoldDB" id="A0A090MX72"/>
<evidence type="ECO:0000256" key="4">
    <source>
        <dbReference type="ARBA" id="ARBA00023065"/>
    </source>
</evidence>
<dbReference type="InterPro" id="IPR005772">
    <property type="entry name" value="ATPase_V1-cplx_fsu_euk"/>
</dbReference>
<protein>
    <recommendedName>
        <fullName evidence="5">V-type proton ATPase subunit F</fullName>
    </recommendedName>
</protein>
<accession>A0A090MX72</accession>
<evidence type="ECO:0000313" key="9">
    <source>
        <dbReference type="WormBase" id="SRAE_1000318200"/>
    </source>
</evidence>
<dbReference type="SUPFAM" id="SSF159468">
    <property type="entry name" value="AtpF-like"/>
    <property type="match status" value="1"/>
</dbReference>
<keyword evidence="3 5" id="KW-0375">Hydrogen ion transport</keyword>
<sequence length="122" mass="13715">MLNVNQKDRILAVIGDTDTVVGFLLGGIGELKKTKEENYFIVERDTPLTAIEEAFNSFVNRDDIAIILINQHIAELIRNAIDNYRKSIPAILEIPSKGIPYDPNKDSVLNRARGLFNAEDFI</sequence>
<comment type="subunit">
    <text evidence="5">V-ATPase is a heteromultimeric enzyme made up of two complexes: the ATP-hydrolytic V1 complex and the proton translocation V0 complex.</text>
</comment>
<dbReference type="Gene3D" id="3.40.50.10580">
    <property type="entry name" value="ATPase, V1 complex, subunit F"/>
    <property type="match status" value="1"/>
</dbReference>
<dbReference type="FunFam" id="3.40.50.10580:FF:000001">
    <property type="entry name" value="V-type proton ATPase subunit F"/>
    <property type="match status" value="1"/>
</dbReference>
<keyword evidence="4 5" id="KW-0406">Ion transport</keyword>
<comment type="similarity">
    <text evidence="1 5">Belongs to the V-ATPase F subunit family.</text>
</comment>
<evidence type="ECO:0000313" key="8">
    <source>
        <dbReference type="WBParaSite" id="SRAE_1000318200.1"/>
    </source>
</evidence>
<name>A0A090MX72_STRRB</name>
<dbReference type="InterPro" id="IPR008218">
    <property type="entry name" value="ATPase_V1-cplx_f_g_su"/>
</dbReference>
<dbReference type="GeneID" id="36377294"/>
<evidence type="ECO:0000256" key="3">
    <source>
        <dbReference type="ARBA" id="ARBA00022781"/>
    </source>
</evidence>
<comment type="function">
    <text evidence="5">Subunit of the V1 complex of vacuolar(H+)-ATPase (V-ATPase), a multisubunit enzyme composed of a peripheral complex (V1) that hydrolyzes ATP and a membrane integral complex (V0) that translocates protons. V-ATPase is responsible for acidifying and maintaining the pH of intracellular compartments.</text>
</comment>
<organism evidence="6">
    <name type="scientific">Strongyloides ratti</name>
    <name type="common">Parasitic roundworm</name>
    <dbReference type="NCBI Taxonomy" id="34506"/>
    <lineage>
        <taxon>Eukaryota</taxon>
        <taxon>Metazoa</taxon>
        <taxon>Ecdysozoa</taxon>
        <taxon>Nematoda</taxon>
        <taxon>Chromadorea</taxon>
        <taxon>Rhabditida</taxon>
        <taxon>Tylenchina</taxon>
        <taxon>Panagrolaimomorpha</taxon>
        <taxon>Strongyloidoidea</taxon>
        <taxon>Strongyloididae</taxon>
        <taxon>Strongyloides</taxon>
    </lineage>
</organism>
<dbReference type="PANTHER" id="PTHR13861:SF2">
    <property type="entry name" value="V-TYPE PROTON ATPASE SUBUNIT F"/>
    <property type="match status" value="1"/>
</dbReference>
<dbReference type="Proteomes" id="UP000035682">
    <property type="component" value="Unplaced"/>
</dbReference>
<dbReference type="CTD" id="36377294"/>
<evidence type="ECO:0000256" key="2">
    <source>
        <dbReference type="ARBA" id="ARBA00022448"/>
    </source>
</evidence>
<keyword evidence="2 5" id="KW-0813">Transport</keyword>
<dbReference type="EMBL" id="LN609528">
    <property type="protein sequence ID" value="CEF64929.1"/>
    <property type="molecule type" value="Genomic_DNA"/>
</dbReference>
<dbReference type="GO" id="GO:0033180">
    <property type="term" value="C:proton-transporting V-type ATPase, V1 domain"/>
    <property type="evidence" value="ECO:0007669"/>
    <property type="project" value="InterPro"/>
</dbReference>
<dbReference type="NCBIfam" id="TIGR01101">
    <property type="entry name" value="V_ATP_synt_F"/>
    <property type="match status" value="1"/>
</dbReference>
<dbReference type="InterPro" id="IPR036906">
    <property type="entry name" value="ATPase_V1_fsu_sf"/>
</dbReference>
<evidence type="ECO:0000313" key="7">
    <source>
        <dbReference type="Proteomes" id="UP000035682"/>
    </source>
</evidence>
<evidence type="ECO:0000256" key="5">
    <source>
        <dbReference type="PIRNR" id="PIRNR015945"/>
    </source>
</evidence>
<evidence type="ECO:0000313" key="6">
    <source>
        <dbReference type="EMBL" id="CEF64929.1"/>
    </source>
</evidence>
<proteinExistence type="inferred from homology"/>
<reference evidence="8" key="2">
    <citation type="submission" date="2020-12" db="UniProtKB">
        <authorList>
            <consortium name="WormBaseParasite"/>
        </authorList>
    </citation>
    <scope>IDENTIFICATION</scope>
</reference>
<dbReference type="PIRSF" id="PIRSF015945">
    <property type="entry name" value="ATPase_V1_F_euk"/>
    <property type="match status" value="1"/>
</dbReference>
<dbReference type="OrthoDB" id="10261947at2759"/>
<dbReference type="WBParaSite" id="SRAE_1000318200.1">
    <property type="protein sequence ID" value="SRAE_1000318200.1"/>
    <property type="gene ID" value="WBGene00259799"/>
</dbReference>
<dbReference type="RefSeq" id="XP_024504130.1">
    <property type="nucleotide sequence ID" value="XM_024650343.1"/>
</dbReference>
<gene>
    <name evidence="6 8 9" type="ORF">SRAE_1000318200</name>
</gene>